<evidence type="ECO:0000313" key="2">
    <source>
        <dbReference type="Proteomes" id="UP001320706"/>
    </source>
</evidence>
<dbReference type="EMBL" id="JAMKPW020000010">
    <property type="protein sequence ID" value="KAK8214728.1"/>
    <property type="molecule type" value="Genomic_DNA"/>
</dbReference>
<proteinExistence type="predicted"/>
<accession>A0ACC3SJF5</accession>
<evidence type="ECO:0000313" key="1">
    <source>
        <dbReference type="EMBL" id="KAK8214728.1"/>
    </source>
</evidence>
<sequence>MYELPQDLQKDLRSWRGSIRLSRDLEEGGGEHHEGTELSEKDVEKGLAHESSMILHPTASTTYLHSPYQQAHDPPTQPKKPQAQPRPRKALPTASQNAPTQDPASADPAATHIPSTPLTPSQFYALIGMLPPPPSSSPPPPHHHPRSLGAPHGLYALICSRLRRVSQKYAAWDVAIMALLVLQLLLSAVFIILGSLPSIPSTTSSTSTSSSSHQLAIPILGAISTVIAGVLALMKGQGLPNRLRQERDGLRRVALEAQFLYADVAAGKTVWWRDVEKVRRDYERVCEDARRNHPDVWVSAADVGGGTAAAAPQGLGAGAEAGGGKAAVPGPLGGGAAVGTTAGRESGGAGVLSTGVAGIGLRGGGKG</sequence>
<protein>
    <submittedName>
        <fullName evidence="1">Uncharacterized protein</fullName>
    </submittedName>
</protein>
<keyword evidence="2" id="KW-1185">Reference proteome</keyword>
<comment type="caution">
    <text evidence="1">The sequence shown here is derived from an EMBL/GenBank/DDBJ whole genome shotgun (WGS) entry which is preliminary data.</text>
</comment>
<name>A0ACC3SJF5_9PEZI</name>
<dbReference type="Proteomes" id="UP001320706">
    <property type="component" value="Unassembled WGS sequence"/>
</dbReference>
<gene>
    <name evidence="1" type="ORF">M8818_002308</name>
</gene>
<organism evidence="1 2">
    <name type="scientific">Zalaria obscura</name>
    <dbReference type="NCBI Taxonomy" id="2024903"/>
    <lineage>
        <taxon>Eukaryota</taxon>
        <taxon>Fungi</taxon>
        <taxon>Dikarya</taxon>
        <taxon>Ascomycota</taxon>
        <taxon>Pezizomycotina</taxon>
        <taxon>Dothideomycetes</taxon>
        <taxon>Dothideomycetidae</taxon>
        <taxon>Dothideales</taxon>
        <taxon>Zalariaceae</taxon>
        <taxon>Zalaria</taxon>
    </lineage>
</organism>
<reference evidence="1" key="1">
    <citation type="submission" date="2024-02" db="EMBL/GenBank/DDBJ databases">
        <title>Metagenome Assembled Genome of Zalaria obscura JY119.</title>
        <authorList>
            <person name="Vighnesh L."/>
            <person name="Jagadeeshwari U."/>
            <person name="Venkata Ramana C."/>
            <person name="Sasikala C."/>
        </authorList>
    </citation>
    <scope>NUCLEOTIDE SEQUENCE</scope>
    <source>
        <strain evidence="1">JY119</strain>
    </source>
</reference>